<dbReference type="GO" id="GO:0007165">
    <property type="term" value="P:signal transduction"/>
    <property type="evidence" value="ECO:0007669"/>
    <property type="project" value="UniProtKB-KW"/>
</dbReference>
<evidence type="ECO:0000259" key="3">
    <source>
        <dbReference type="PROSITE" id="PS50111"/>
    </source>
</evidence>
<dbReference type="GO" id="GO:0006935">
    <property type="term" value="P:chemotaxis"/>
    <property type="evidence" value="ECO:0007669"/>
    <property type="project" value="InterPro"/>
</dbReference>
<dbReference type="SUPFAM" id="SSF103190">
    <property type="entry name" value="Sensory domain-like"/>
    <property type="match status" value="1"/>
</dbReference>
<evidence type="ECO:0000256" key="2">
    <source>
        <dbReference type="ARBA" id="ARBA00029447"/>
    </source>
</evidence>
<dbReference type="EMBL" id="VSSQ01010926">
    <property type="protein sequence ID" value="MPM45563.1"/>
    <property type="molecule type" value="Genomic_DNA"/>
</dbReference>
<dbReference type="PRINTS" id="PR00260">
    <property type="entry name" value="CHEMTRNSDUCR"/>
</dbReference>
<dbReference type="Gene3D" id="1.10.287.950">
    <property type="entry name" value="Methyl-accepting chemotaxis protein"/>
    <property type="match status" value="1"/>
</dbReference>
<dbReference type="GO" id="GO:0016020">
    <property type="term" value="C:membrane"/>
    <property type="evidence" value="ECO:0007669"/>
    <property type="project" value="InterPro"/>
</dbReference>
<dbReference type="Pfam" id="PF00015">
    <property type="entry name" value="MCPsignal"/>
    <property type="match status" value="1"/>
</dbReference>
<dbReference type="PANTHER" id="PTHR32089">
    <property type="entry name" value="METHYL-ACCEPTING CHEMOTAXIS PROTEIN MCPB"/>
    <property type="match status" value="1"/>
</dbReference>
<gene>
    <name evidence="4" type="primary">yfmS_10</name>
    <name evidence="4" type="ORF">SDC9_92251</name>
</gene>
<dbReference type="SUPFAM" id="SSF58104">
    <property type="entry name" value="Methyl-accepting chemotaxis protein (MCP) signaling domain"/>
    <property type="match status" value="1"/>
</dbReference>
<protein>
    <submittedName>
        <fullName evidence="4">Putative sensory transducer protein YfmS</fullName>
    </submittedName>
</protein>
<evidence type="ECO:0000256" key="1">
    <source>
        <dbReference type="ARBA" id="ARBA00023224"/>
    </source>
</evidence>
<dbReference type="GO" id="GO:0004888">
    <property type="term" value="F:transmembrane signaling receptor activity"/>
    <property type="evidence" value="ECO:0007669"/>
    <property type="project" value="InterPro"/>
</dbReference>
<dbReference type="InterPro" id="IPR004089">
    <property type="entry name" value="MCPsignal_dom"/>
</dbReference>
<sequence length="280" mass="29721">MTNMANSSLLECFIGVADYIPQLISGKVGMVVCDCEKWVVSNSIPELAQQVVAGQPVKPGSAAHIAMEQRKKVLVEVPREVYGIPYIAISLPIIENGKVVGAVAIHESLARKETLLAAAKQLSGSASDLSSSIQSVLAQAEEMAASGKMLKDLSVQANKQVGETDVVVRFIKNVASETNLLGLNAAIEAARVGELGRGFGVVADEVRKLAVNSASSATQITDTLSGINESIQQIATEISQIDIVTSHQADTIQRLTAHSQELMAMSEQLARMAENLNKEN</sequence>
<name>A0A645A3X8_9ZZZZ</name>
<comment type="similarity">
    <text evidence="2">Belongs to the methyl-accepting chemotaxis (MCP) protein family.</text>
</comment>
<dbReference type="InterPro" id="IPR004090">
    <property type="entry name" value="Chemotax_Me-accpt_rcpt"/>
</dbReference>
<evidence type="ECO:0000313" key="4">
    <source>
        <dbReference type="EMBL" id="MPM45563.1"/>
    </source>
</evidence>
<reference evidence="4" key="1">
    <citation type="submission" date="2019-08" db="EMBL/GenBank/DDBJ databases">
        <authorList>
            <person name="Kucharzyk K."/>
            <person name="Murdoch R.W."/>
            <person name="Higgins S."/>
            <person name="Loffler F."/>
        </authorList>
    </citation>
    <scope>NUCLEOTIDE SEQUENCE</scope>
</reference>
<dbReference type="AlphaFoldDB" id="A0A645A3X8"/>
<accession>A0A645A3X8</accession>
<organism evidence="4">
    <name type="scientific">bioreactor metagenome</name>
    <dbReference type="NCBI Taxonomy" id="1076179"/>
    <lineage>
        <taxon>unclassified sequences</taxon>
        <taxon>metagenomes</taxon>
        <taxon>ecological metagenomes</taxon>
    </lineage>
</organism>
<comment type="caution">
    <text evidence="4">The sequence shown here is derived from an EMBL/GenBank/DDBJ whole genome shotgun (WGS) entry which is preliminary data.</text>
</comment>
<proteinExistence type="inferred from homology"/>
<dbReference type="SMART" id="SM00283">
    <property type="entry name" value="MA"/>
    <property type="match status" value="1"/>
</dbReference>
<dbReference type="PANTHER" id="PTHR32089:SF112">
    <property type="entry name" value="LYSOZYME-LIKE PROTEIN-RELATED"/>
    <property type="match status" value="1"/>
</dbReference>
<keyword evidence="1" id="KW-0807">Transducer</keyword>
<feature type="domain" description="Methyl-accepting transducer" evidence="3">
    <location>
        <begin position="102"/>
        <end position="280"/>
    </location>
</feature>
<dbReference type="InterPro" id="IPR029151">
    <property type="entry name" value="Sensor-like_sf"/>
</dbReference>
<dbReference type="PROSITE" id="PS50111">
    <property type="entry name" value="CHEMOTAXIS_TRANSDUC_2"/>
    <property type="match status" value="1"/>
</dbReference>